<feature type="transmembrane region" description="Helical" evidence="8">
    <location>
        <begin position="32"/>
        <end position="50"/>
    </location>
</feature>
<evidence type="ECO:0000256" key="1">
    <source>
        <dbReference type="ARBA" id="ARBA00004651"/>
    </source>
</evidence>
<evidence type="ECO:0000256" key="2">
    <source>
        <dbReference type="ARBA" id="ARBA00022448"/>
    </source>
</evidence>
<dbReference type="GO" id="GO:0005886">
    <property type="term" value="C:plasma membrane"/>
    <property type="evidence" value="ECO:0007669"/>
    <property type="project" value="UniProtKB-SubCell"/>
</dbReference>
<keyword evidence="3" id="KW-1003">Cell membrane</keyword>
<evidence type="ECO:0000256" key="6">
    <source>
        <dbReference type="ARBA" id="ARBA00023136"/>
    </source>
</evidence>
<name>A0AAT9HTM0_9ACTN</name>
<evidence type="ECO:0000256" key="5">
    <source>
        <dbReference type="ARBA" id="ARBA00022989"/>
    </source>
</evidence>
<evidence type="ECO:0000256" key="3">
    <source>
        <dbReference type="ARBA" id="ARBA00022475"/>
    </source>
</evidence>
<dbReference type="AlphaFoldDB" id="A0AAT9HTM0"/>
<dbReference type="SUPFAM" id="SSF103473">
    <property type="entry name" value="MFS general substrate transporter"/>
    <property type="match status" value="1"/>
</dbReference>
<feature type="transmembrane region" description="Helical" evidence="8">
    <location>
        <begin position="101"/>
        <end position="123"/>
    </location>
</feature>
<proteinExistence type="predicted"/>
<comment type="subcellular location">
    <subcellularLocation>
        <location evidence="1">Cell membrane</location>
        <topology evidence="1">Multi-pass membrane protein</topology>
    </subcellularLocation>
</comment>
<dbReference type="GO" id="GO:0046677">
    <property type="term" value="P:response to antibiotic"/>
    <property type="evidence" value="ECO:0007669"/>
    <property type="project" value="UniProtKB-KW"/>
</dbReference>
<evidence type="ECO:0000256" key="7">
    <source>
        <dbReference type="ARBA" id="ARBA00023251"/>
    </source>
</evidence>
<keyword evidence="7" id="KW-0046">Antibiotic resistance</keyword>
<gene>
    <name evidence="9" type="ORF">SHKM778_73880</name>
</gene>
<protein>
    <recommendedName>
        <fullName evidence="10">MFS transporter</fullName>
    </recommendedName>
</protein>
<accession>A0AAT9HTM0</accession>
<reference evidence="9" key="2">
    <citation type="submission" date="2024-07" db="EMBL/GenBank/DDBJ databases">
        <title>Streptomyces haneummycinica sp. nov., a new antibiotic-producing actinobacterium isolated from marine sediment.</title>
        <authorList>
            <person name="Uemura M."/>
            <person name="Hamada M."/>
            <person name="Hirano S."/>
            <person name="Kobayashi K."/>
            <person name="Ohshiro T."/>
            <person name="Kobayashi T."/>
            <person name="Terahara T."/>
        </authorList>
    </citation>
    <scope>NUCLEOTIDE SEQUENCE</scope>
    <source>
        <strain evidence="9">KM77-8</strain>
    </source>
</reference>
<dbReference type="PANTHER" id="PTHR42718:SF46">
    <property type="entry name" value="BLR6921 PROTEIN"/>
    <property type="match status" value="1"/>
</dbReference>
<keyword evidence="5 8" id="KW-1133">Transmembrane helix</keyword>
<evidence type="ECO:0000256" key="8">
    <source>
        <dbReference type="SAM" id="Phobius"/>
    </source>
</evidence>
<keyword evidence="2" id="KW-0813">Transport</keyword>
<reference evidence="9" key="1">
    <citation type="submission" date="2024-06" db="EMBL/GenBank/DDBJ databases">
        <authorList>
            <consortium name="consrtm"/>
            <person name="Uemura M."/>
            <person name="Terahara T."/>
        </authorList>
    </citation>
    <scope>NUCLEOTIDE SEQUENCE</scope>
    <source>
        <strain evidence="9">KM77-8</strain>
    </source>
</reference>
<keyword evidence="6 8" id="KW-0472">Membrane</keyword>
<dbReference type="Gene3D" id="1.20.1250.20">
    <property type="entry name" value="MFS general substrate transporter like domains"/>
    <property type="match status" value="1"/>
</dbReference>
<keyword evidence="4 8" id="KW-0812">Transmembrane</keyword>
<organism evidence="9">
    <name type="scientific">Streptomyces haneummycinicus</name>
    <dbReference type="NCBI Taxonomy" id="3074435"/>
    <lineage>
        <taxon>Bacteria</taxon>
        <taxon>Bacillati</taxon>
        <taxon>Actinomycetota</taxon>
        <taxon>Actinomycetes</taxon>
        <taxon>Kitasatosporales</taxon>
        <taxon>Streptomycetaceae</taxon>
        <taxon>Streptomyces</taxon>
    </lineage>
</organism>
<dbReference type="InterPro" id="IPR036259">
    <property type="entry name" value="MFS_trans_sf"/>
</dbReference>
<sequence>MPGALLAAVGLAWCSFISPGGGFLTDVLGPCVIVGVGVGLVLAPVAAAATTGVAPREAGMASGLFNSSRQLGGCVGLAALATVAAFRTGPVSDPAALNDGYAVSLAVAAGLFVLAAAVAIVVLPRHRAAVPDPRPAEPAGNRLEGTPS</sequence>
<evidence type="ECO:0008006" key="10">
    <source>
        <dbReference type="Google" id="ProtNLM"/>
    </source>
</evidence>
<dbReference type="EMBL" id="AP035768">
    <property type="protein sequence ID" value="BFO21000.1"/>
    <property type="molecule type" value="Genomic_DNA"/>
</dbReference>
<evidence type="ECO:0000313" key="9">
    <source>
        <dbReference type="EMBL" id="BFO21000.1"/>
    </source>
</evidence>
<feature type="transmembrane region" description="Helical" evidence="8">
    <location>
        <begin position="71"/>
        <end position="89"/>
    </location>
</feature>
<dbReference type="PANTHER" id="PTHR42718">
    <property type="entry name" value="MAJOR FACILITATOR SUPERFAMILY MULTIDRUG TRANSPORTER MFSC"/>
    <property type="match status" value="1"/>
</dbReference>
<evidence type="ECO:0000256" key="4">
    <source>
        <dbReference type="ARBA" id="ARBA00022692"/>
    </source>
</evidence>